<gene>
    <name evidence="10" type="ORF">HC031_26475</name>
</gene>
<proteinExistence type="inferred from homology"/>
<reference evidence="10 11" key="1">
    <citation type="submission" date="2020-03" db="EMBL/GenBank/DDBJ databases">
        <title>WGS of the type strain of Planosporangium spp.</title>
        <authorList>
            <person name="Thawai C."/>
        </authorList>
    </citation>
    <scope>NUCLEOTIDE SEQUENCE [LARGE SCALE GENOMIC DNA]</scope>
    <source>
        <strain evidence="10 11">TBRC 5610</strain>
    </source>
</reference>
<dbReference type="Pfam" id="PF00883">
    <property type="entry name" value="Peptidase_M17"/>
    <property type="match status" value="1"/>
</dbReference>
<evidence type="ECO:0000256" key="3">
    <source>
        <dbReference type="ARBA" id="ARBA00022670"/>
    </source>
</evidence>
<protein>
    <recommendedName>
        <fullName evidence="7">Probable cytosol aminopeptidase</fullName>
    </recommendedName>
    <alternativeName>
        <fullName evidence="8">Leucine aminopeptidase</fullName>
    </alternativeName>
    <alternativeName>
        <fullName evidence="5">Leucyl aminopeptidase</fullName>
    </alternativeName>
</protein>
<dbReference type="RefSeq" id="WP_167928145.1">
    <property type="nucleotide sequence ID" value="NZ_JAATVY010000027.1"/>
</dbReference>
<dbReference type="PANTHER" id="PTHR11963">
    <property type="entry name" value="LEUCINE AMINOPEPTIDASE-RELATED"/>
    <property type="match status" value="1"/>
</dbReference>
<evidence type="ECO:0000256" key="2">
    <source>
        <dbReference type="ARBA" id="ARBA00022438"/>
    </source>
</evidence>
<comment type="function">
    <text evidence="6">Presumably involved in the processing and regular turnover of intracellular proteins. Catalyzes the removal of unsubstituted N-terminal amino acids from various peptides.</text>
</comment>
<evidence type="ECO:0000259" key="9">
    <source>
        <dbReference type="PROSITE" id="PS00631"/>
    </source>
</evidence>
<dbReference type="Gene3D" id="3.40.630.10">
    <property type="entry name" value="Zn peptidases"/>
    <property type="match status" value="1"/>
</dbReference>
<sequence>MQVVVQRQLPPQTDLVAVVIDKSVPVEHLASALPAEIQALAAHELSHPRADQTTDLLRLASTQSAVDVLLVYPDESGPGAVREALFSAAAKGRLRGKVAVIVGAHLPAAAEGILLGAYRFNTAGPGTPDAPTHAVLVAPALSEQSLADTRAEVERAAALAEMTNWARRLVDTPPGEKTPTVLASTIVEAAAAVGVQTRVWSPETLAEHGFGGTLGVGRGSANEPRLVELTLRAGEGSPIVLIGKGVTFDAGGLSIKNDRTQSWMKADMGGAAAVAAAVVGAARRGLPVNVTALLLLVENMPSGTAIRPGDVVRHPNGRTTEVTNTDAEGRLLLADALAYAATFNPAAVVDVATLTSALLGGDLWMLFSNEDGLANELLEAGDRAGEPGWRLPLLAAMTRHLDSTVADLKNYSFDHARVDTLAAAAYLSSFVDAFPWAHLDVVGTAFHASTDRWPAGATGSPTRALMNFLVGRGERGGVQ</sequence>
<dbReference type="EMBL" id="JAATVY010000027">
    <property type="protein sequence ID" value="NJC73237.1"/>
    <property type="molecule type" value="Genomic_DNA"/>
</dbReference>
<evidence type="ECO:0000313" key="11">
    <source>
        <dbReference type="Proteomes" id="UP000722989"/>
    </source>
</evidence>
<evidence type="ECO:0000313" key="10">
    <source>
        <dbReference type="EMBL" id="NJC73237.1"/>
    </source>
</evidence>
<keyword evidence="3" id="KW-0645">Protease</keyword>
<dbReference type="PROSITE" id="PS00631">
    <property type="entry name" value="CYTOSOL_AP"/>
    <property type="match status" value="1"/>
</dbReference>
<keyword evidence="2 10" id="KW-0031">Aminopeptidase</keyword>
<evidence type="ECO:0000256" key="1">
    <source>
        <dbReference type="ARBA" id="ARBA00009528"/>
    </source>
</evidence>
<evidence type="ECO:0000256" key="5">
    <source>
        <dbReference type="ARBA" id="ARBA00033172"/>
    </source>
</evidence>
<keyword evidence="11" id="KW-1185">Reference proteome</keyword>
<dbReference type="PANTHER" id="PTHR11963:SF23">
    <property type="entry name" value="CYTOSOL AMINOPEPTIDASE"/>
    <property type="match status" value="1"/>
</dbReference>
<feature type="domain" description="Cytosol aminopeptidase" evidence="9">
    <location>
        <begin position="324"/>
        <end position="331"/>
    </location>
</feature>
<dbReference type="InterPro" id="IPR000819">
    <property type="entry name" value="Peptidase_M17_C"/>
</dbReference>
<dbReference type="GO" id="GO:0004177">
    <property type="term" value="F:aminopeptidase activity"/>
    <property type="evidence" value="ECO:0007669"/>
    <property type="project" value="UniProtKB-KW"/>
</dbReference>
<evidence type="ECO:0000256" key="7">
    <source>
        <dbReference type="ARBA" id="ARBA00050021"/>
    </source>
</evidence>
<dbReference type="InterPro" id="IPR011356">
    <property type="entry name" value="Leucine_aapep/pepB"/>
</dbReference>
<dbReference type="Proteomes" id="UP000722989">
    <property type="component" value="Unassembled WGS sequence"/>
</dbReference>
<keyword evidence="4" id="KW-0378">Hydrolase</keyword>
<dbReference type="InterPro" id="IPR043472">
    <property type="entry name" value="Macro_dom-like"/>
</dbReference>
<dbReference type="SUPFAM" id="SSF53187">
    <property type="entry name" value="Zn-dependent exopeptidases"/>
    <property type="match status" value="1"/>
</dbReference>
<name>A0ABX0Y518_9ACTN</name>
<evidence type="ECO:0000256" key="4">
    <source>
        <dbReference type="ARBA" id="ARBA00022801"/>
    </source>
</evidence>
<organism evidence="10 11">
    <name type="scientific">Planosporangium thailandense</name>
    <dbReference type="NCBI Taxonomy" id="765197"/>
    <lineage>
        <taxon>Bacteria</taxon>
        <taxon>Bacillati</taxon>
        <taxon>Actinomycetota</taxon>
        <taxon>Actinomycetes</taxon>
        <taxon>Micromonosporales</taxon>
        <taxon>Micromonosporaceae</taxon>
        <taxon>Planosporangium</taxon>
    </lineage>
</organism>
<comment type="caution">
    <text evidence="10">The sequence shown here is derived from an EMBL/GenBank/DDBJ whole genome shotgun (WGS) entry which is preliminary data.</text>
</comment>
<evidence type="ECO:0000256" key="8">
    <source>
        <dbReference type="ARBA" id="ARBA00050061"/>
    </source>
</evidence>
<dbReference type="PRINTS" id="PR00481">
    <property type="entry name" value="LAMNOPPTDASE"/>
</dbReference>
<dbReference type="CDD" id="cd00433">
    <property type="entry name" value="Peptidase_M17"/>
    <property type="match status" value="1"/>
</dbReference>
<accession>A0ABX0Y518</accession>
<dbReference type="Gene3D" id="3.40.220.10">
    <property type="entry name" value="Leucine Aminopeptidase, subunit E, domain 1"/>
    <property type="match status" value="1"/>
</dbReference>
<evidence type="ECO:0000256" key="6">
    <source>
        <dbReference type="ARBA" id="ARBA00049972"/>
    </source>
</evidence>
<comment type="similarity">
    <text evidence="1">Belongs to the peptidase M17 family.</text>
</comment>